<dbReference type="EMBL" id="LR796643">
    <property type="protein sequence ID" value="CAB4156099.1"/>
    <property type="molecule type" value="Genomic_DNA"/>
</dbReference>
<evidence type="ECO:0008006" key="9">
    <source>
        <dbReference type="Google" id="ProtNLM"/>
    </source>
</evidence>
<evidence type="ECO:0000313" key="6">
    <source>
        <dbReference type="EMBL" id="CAB4205110.1"/>
    </source>
</evidence>
<dbReference type="EMBL" id="LR796827">
    <property type="protein sequence ID" value="CAB4168502.1"/>
    <property type="molecule type" value="Genomic_DNA"/>
</dbReference>
<dbReference type="EMBL" id="LR797356">
    <property type="protein sequence ID" value="CAB4205110.1"/>
    <property type="molecule type" value="Genomic_DNA"/>
</dbReference>
<evidence type="ECO:0000313" key="3">
    <source>
        <dbReference type="EMBL" id="CAB4168502.1"/>
    </source>
</evidence>
<evidence type="ECO:0000313" key="4">
    <source>
        <dbReference type="EMBL" id="CAB4181573.1"/>
    </source>
</evidence>
<proteinExistence type="predicted"/>
<evidence type="ECO:0000313" key="5">
    <source>
        <dbReference type="EMBL" id="CAB4195216.1"/>
    </source>
</evidence>
<accession>A0A6J5QBT8</accession>
<gene>
    <name evidence="4" type="ORF">UFOVP1058_47</name>
    <name evidence="5" type="ORF">UFOVP1289_2</name>
    <name evidence="6" type="ORF">UFOVP1410_15</name>
    <name evidence="8" type="ORF">UFOVP1514_17</name>
    <name evidence="7" type="ORF">UFOVP1642_29</name>
    <name evidence="1" type="ORF">UFOVP656_33</name>
    <name evidence="2" type="ORF">UFOVP857_55</name>
    <name evidence="3" type="ORF">UFOVP879_60</name>
</gene>
<evidence type="ECO:0000313" key="1">
    <source>
        <dbReference type="EMBL" id="CAB4156099.1"/>
    </source>
</evidence>
<dbReference type="Gene3D" id="3.90.550.10">
    <property type="entry name" value="Spore Coat Polysaccharide Biosynthesis Protein SpsA, Chain A"/>
    <property type="match status" value="1"/>
</dbReference>
<dbReference type="EMBL" id="LR797506">
    <property type="protein sequence ID" value="CAB4221722.1"/>
    <property type="molecule type" value="Genomic_DNA"/>
</dbReference>
<dbReference type="EMBL" id="LR797024">
    <property type="protein sequence ID" value="CAB4181573.1"/>
    <property type="molecule type" value="Genomic_DNA"/>
</dbReference>
<name>A0A6J5QBT8_9CAUD</name>
<dbReference type="EMBL" id="LR796804">
    <property type="protein sequence ID" value="CAB4167831.1"/>
    <property type="molecule type" value="Genomic_DNA"/>
</dbReference>
<sequence>MEKGYDLAGRSVFIALPAYDFKVSLRLAVSLARFCQQAPQHGIDVQIGSVCGCSVVSRARNLLAQDMLESECTDLLFIDSDINFEPEAIFRLMALGSDPKKGIVAAVPRVRDANPVYIADLDYDDNNELTMDGMGLVRAKRVATAFMLVRREVFERMSEAHPEWKYWDKRSDRNLYAMFDFKVTEEGYMGEDFLFCDRTRELGFEVWIDPTITLGHMGVQEYVGNFGNDILYPMIVPKEKVA</sequence>
<dbReference type="SUPFAM" id="SSF53448">
    <property type="entry name" value="Nucleotide-diphospho-sugar transferases"/>
    <property type="match status" value="1"/>
</dbReference>
<dbReference type="InterPro" id="IPR029044">
    <property type="entry name" value="Nucleotide-diphossugar_trans"/>
</dbReference>
<reference evidence="4" key="1">
    <citation type="submission" date="2020-05" db="EMBL/GenBank/DDBJ databases">
        <authorList>
            <person name="Chiriac C."/>
            <person name="Salcher M."/>
            <person name="Ghai R."/>
            <person name="Kavagutti S V."/>
        </authorList>
    </citation>
    <scope>NUCLEOTIDE SEQUENCE</scope>
</reference>
<evidence type="ECO:0000313" key="8">
    <source>
        <dbReference type="EMBL" id="CAB5226676.1"/>
    </source>
</evidence>
<dbReference type="EMBL" id="LR798362">
    <property type="protein sequence ID" value="CAB5226676.1"/>
    <property type="molecule type" value="Genomic_DNA"/>
</dbReference>
<organism evidence="4">
    <name type="scientific">uncultured Caudovirales phage</name>
    <dbReference type="NCBI Taxonomy" id="2100421"/>
    <lineage>
        <taxon>Viruses</taxon>
        <taxon>Duplodnaviria</taxon>
        <taxon>Heunggongvirae</taxon>
        <taxon>Uroviricota</taxon>
        <taxon>Caudoviricetes</taxon>
        <taxon>Peduoviridae</taxon>
        <taxon>Maltschvirus</taxon>
        <taxon>Maltschvirus maltsch</taxon>
    </lineage>
</organism>
<protein>
    <recommendedName>
        <fullName evidence="9">Anp1</fullName>
    </recommendedName>
</protein>
<evidence type="ECO:0000313" key="7">
    <source>
        <dbReference type="EMBL" id="CAB4221722.1"/>
    </source>
</evidence>
<evidence type="ECO:0000313" key="2">
    <source>
        <dbReference type="EMBL" id="CAB4167831.1"/>
    </source>
</evidence>
<dbReference type="EMBL" id="LR797234">
    <property type="protein sequence ID" value="CAB4195216.1"/>
    <property type="molecule type" value="Genomic_DNA"/>
</dbReference>